<protein>
    <submittedName>
        <fullName evidence="5">Anaerobic regulatory protein</fullName>
    </submittedName>
</protein>
<evidence type="ECO:0000313" key="5">
    <source>
        <dbReference type="EMBL" id="CUH98297.1"/>
    </source>
</evidence>
<dbReference type="Proteomes" id="UP000051326">
    <property type="component" value="Unassembled WGS sequence"/>
</dbReference>
<dbReference type="SUPFAM" id="SSF46785">
    <property type="entry name" value="Winged helix' DNA-binding domain"/>
    <property type="match status" value="1"/>
</dbReference>
<evidence type="ECO:0000259" key="4">
    <source>
        <dbReference type="PROSITE" id="PS51063"/>
    </source>
</evidence>
<dbReference type="STRING" id="1396826.PHA8399_00411"/>
<dbReference type="GO" id="GO:0003677">
    <property type="term" value="F:DNA binding"/>
    <property type="evidence" value="ECO:0007669"/>
    <property type="project" value="UniProtKB-KW"/>
</dbReference>
<dbReference type="SMART" id="SM00419">
    <property type="entry name" value="HTH_CRP"/>
    <property type="match status" value="1"/>
</dbReference>
<sequence>MTRQGAIPIQYTNVTSLRVGAMDFGSDDTALNSFRRNVQRVPANKILLHDGEHNCKVIVVIEGWLATSKSSLNGEVQLIDFMLPGDIADPTSADGKTAGLNIEAVTGALVSVIPLAVWHRMLAESPRLARANEQVQAAERARLSERMLRLGRGSAESRIAYALIELCMRLRPLGLSDNCAFHLPLTQRHIGDFTGLTAVHVCRTLRRFVRNGLVETADHMDIRITNLATLSEIAGVEPERLAAEITPLPD</sequence>
<evidence type="ECO:0000256" key="3">
    <source>
        <dbReference type="ARBA" id="ARBA00023163"/>
    </source>
</evidence>
<evidence type="ECO:0000313" key="6">
    <source>
        <dbReference type="Proteomes" id="UP000051326"/>
    </source>
</evidence>
<dbReference type="GO" id="GO:0006355">
    <property type="term" value="P:regulation of DNA-templated transcription"/>
    <property type="evidence" value="ECO:0007669"/>
    <property type="project" value="InterPro"/>
</dbReference>
<proteinExistence type="predicted"/>
<dbReference type="EMBL" id="CYSR01000004">
    <property type="protein sequence ID" value="CUH98297.1"/>
    <property type="molecule type" value="Genomic_DNA"/>
</dbReference>
<keyword evidence="1" id="KW-0805">Transcription regulation</keyword>
<dbReference type="AlphaFoldDB" id="A0A0P1H5W3"/>
<accession>A0A0P1H5W3</accession>
<evidence type="ECO:0000256" key="2">
    <source>
        <dbReference type="ARBA" id="ARBA00023125"/>
    </source>
</evidence>
<gene>
    <name evidence="5" type="primary">anr</name>
    <name evidence="5" type="ORF">PHA8399_00411</name>
</gene>
<dbReference type="Pfam" id="PF00027">
    <property type="entry name" value="cNMP_binding"/>
    <property type="match status" value="1"/>
</dbReference>
<dbReference type="InterPro" id="IPR036390">
    <property type="entry name" value="WH_DNA-bd_sf"/>
</dbReference>
<organism evidence="5 6">
    <name type="scientific">Leisingera aquaemixtae</name>
    <dbReference type="NCBI Taxonomy" id="1396826"/>
    <lineage>
        <taxon>Bacteria</taxon>
        <taxon>Pseudomonadati</taxon>
        <taxon>Pseudomonadota</taxon>
        <taxon>Alphaproteobacteria</taxon>
        <taxon>Rhodobacterales</taxon>
        <taxon>Roseobacteraceae</taxon>
        <taxon>Leisingera</taxon>
    </lineage>
</organism>
<evidence type="ECO:0000256" key="1">
    <source>
        <dbReference type="ARBA" id="ARBA00023015"/>
    </source>
</evidence>
<name>A0A0P1H5W3_9RHOB</name>
<keyword evidence="3" id="KW-0804">Transcription</keyword>
<dbReference type="PROSITE" id="PS51063">
    <property type="entry name" value="HTH_CRP_2"/>
    <property type="match status" value="1"/>
</dbReference>
<dbReference type="InterPro" id="IPR036388">
    <property type="entry name" value="WH-like_DNA-bd_sf"/>
</dbReference>
<dbReference type="Gene3D" id="2.60.120.10">
    <property type="entry name" value="Jelly Rolls"/>
    <property type="match status" value="1"/>
</dbReference>
<feature type="domain" description="HTH crp-type" evidence="4">
    <location>
        <begin position="153"/>
        <end position="228"/>
    </location>
</feature>
<dbReference type="Gene3D" id="1.10.10.10">
    <property type="entry name" value="Winged helix-like DNA-binding domain superfamily/Winged helix DNA-binding domain"/>
    <property type="match status" value="1"/>
</dbReference>
<reference evidence="5 6" key="1">
    <citation type="submission" date="2015-09" db="EMBL/GenBank/DDBJ databases">
        <authorList>
            <consortium name="Swine Surveillance"/>
        </authorList>
    </citation>
    <scope>NUCLEOTIDE SEQUENCE [LARGE SCALE GENOMIC DNA]</scope>
    <source>
        <strain evidence="5 6">CECT 8399</strain>
    </source>
</reference>
<dbReference type="InterPro" id="IPR018490">
    <property type="entry name" value="cNMP-bd_dom_sf"/>
</dbReference>
<dbReference type="CDD" id="cd00038">
    <property type="entry name" value="CAP_ED"/>
    <property type="match status" value="1"/>
</dbReference>
<dbReference type="InterPro" id="IPR014710">
    <property type="entry name" value="RmlC-like_jellyroll"/>
</dbReference>
<keyword evidence="2" id="KW-0238">DNA-binding</keyword>
<dbReference type="InterPro" id="IPR000595">
    <property type="entry name" value="cNMP-bd_dom"/>
</dbReference>
<dbReference type="RefSeq" id="WP_058284546.1">
    <property type="nucleotide sequence ID" value="NZ_CYSR01000004.1"/>
</dbReference>
<dbReference type="InterPro" id="IPR012318">
    <property type="entry name" value="HTH_CRP"/>
</dbReference>
<dbReference type="SUPFAM" id="SSF51206">
    <property type="entry name" value="cAMP-binding domain-like"/>
    <property type="match status" value="1"/>
</dbReference>
<dbReference type="Pfam" id="PF13545">
    <property type="entry name" value="HTH_Crp_2"/>
    <property type="match status" value="1"/>
</dbReference>